<name>A0A0J8GWA5_9ALTE</name>
<evidence type="ECO:0000313" key="2">
    <source>
        <dbReference type="EMBL" id="KMT67050.1"/>
    </source>
</evidence>
<feature type="region of interest" description="Disordered" evidence="1">
    <location>
        <begin position="240"/>
        <end position="259"/>
    </location>
</feature>
<dbReference type="OrthoDB" id="6376206at2"/>
<evidence type="ECO:0000313" key="3">
    <source>
        <dbReference type="Proteomes" id="UP000037600"/>
    </source>
</evidence>
<accession>A0A0J8GWA5</accession>
<reference evidence="2 3" key="1">
    <citation type="submission" date="2015-04" db="EMBL/GenBank/DDBJ databases">
        <title>Draft Genome Sequence of the Novel Agar-Digesting Marine Bacterium Q1.</title>
        <authorList>
            <person name="Li Y."/>
            <person name="Li D."/>
            <person name="Chen G."/>
            <person name="Du Z."/>
        </authorList>
    </citation>
    <scope>NUCLEOTIDE SEQUENCE [LARGE SCALE GENOMIC DNA]</scope>
    <source>
        <strain evidence="2 3">Q1</strain>
    </source>
</reference>
<dbReference type="RefSeq" id="WP_048687970.1">
    <property type="nucleotide sequence ID" value="NZ_KQ130482.1"/>
</dbReference>
<dbReference type="AlphaFoldDB" id="A0A0J8GWA5"/>
<dbReference type="PROSITE" id="PS51257">
    <property type="entry name" value="PROKAR_LIPOPROTEIN"/>
    <property type="match status" value="1"/>
</dbReference>
<protein>
    <submittedName>
        <fullName evidence="2">Uncharacterized protein</fullName>
    </submittedName>
</protein>
<proteinExistence type="predicted"/>
<organism evidence="2 3">
    <name type="scientific">Catenovulum maritimum</name>
    <dbReference type="NCBI Taxonomy" id="1513271"/>
    <lineage>
        <taxon>Bacteria</taxon>
        <taxon>Pseudomonadati</taxon>
        <taxon>Pseudomonadota</taxon>
        <taxon>Gammaproteobacteria</taxon>
        <taxon>Alteromonadales</taxon>
        <taxon>Alteromonadaceae</taxon>
        <taxon>Catenovulum</taxon>
    </lineage>
</organism>
<dbReference type="NCBIfam" id="TIGR01965">
    <property type="entry name" value="VCBS_repeat"/>
    <property type="match status" value="2"/>
</dbReference>
<evidence type="ECO:0000256" key="1">
    <source>
        <dbReference type="SAM" id="MobiDB-lite"/>
    </source>
</evidence>
<dbReference type="STRING" id="1513271.XM47_00155"/>
<gene>
    <name evidence="2" type="ORF">XM47_00155</name>
</gene>
<dbReference type="EMBL" id="LAZL01000001">
    <property type="protein sequence ID" value="KMT67050.1"/>
    <property type="molecule type" value="Genomic_DNA"/>
</dbReference>
<dbReference type="Proteomes" id="UP000037600">
    <property type="component" value="Unassembled WGS sequence"/>
</dbReference>
<dbReference type="InterPro" id="IPR010221">
    <property type="entry name" value="VCBS_dom"/>
</dbReference>
<keyword evidence="3" id="KW-1185">Reference proteome</keyword>
<sequence length="551" mass="59433">MKKQFLAISIMAALTGCDLDNLDDLKVQATFDNAFKTEVGFSGTEGAGFDVELTTGHGQASGTLVVNDVNYGEAEPNYELTPEAMYGTFTLSPLQSGYATWRYDLDETNPKVAEILDVADATLTDSLTITTLDGTTKTINFIIKGVDPTLPAEVRGALIANASIRETSAFGSVTAYDPNFGQSKLVANATFDPTSAELSPTTFDDIGKAVGILSDKGFGSLFISEQGAWEFKVNRNAKNPEDDTQTLKDMLPEPDSTPVTDTVTFTTIDGTATTMDINIYGAVPNFVARIVNPDPVSTDPNANQGHVSFRIDMDVAGVSAAAAAEGKLVFKARISEDLTKPAIISMSCNSNWHPSAENRRLASFYIKPDGQFEMWSGELKPGFDHDDRGIPSSMTGTDNKVVFDQGFVPGEWSEFTLTWEGAGKTTKALLEMWLDGERLTSDHPAIPTDPTQKVTAQNIGGFTVNQCLNQLAFYIKKSGDNDTGGVGDFLVDDIQYYTDINAIPKTDADTKALLNEKFANNVPGDVVKEITVGTNKPYSSYTTEDVLVVKD</sequence>
<comment type="caution">
    <text evidence="2">The sequence shown here is derived from an EMBL/GenBank/DDBJ whole genome shotgun (WGS) entry which is preliminary data.</text>
</comment>